<reference evidence="8 9" key="2">
    <citation type="journal article" date="2008" name="Int. J. Syst. Evol. Microbiol.">
        <title>Methanocella paludicola gen. nov., sp. nov., a methane-producing archaeon, the first isolate of the lineage 'Rice Cluster I', and proposal of the new archaeal order Methanocellales ord. nov.</title>
        <authorList>
            <person name="Sakai S."/>
            <person name="Imachi H."/>
            <person name="Hanada S."/>
            <person name="Ohashi A."/>
            <person name="Harada H."/>
            <person name="Kamagata Y."/>
        </authorList>
    </citation>
    <scope>NUCLEOTIDE SEQUENCE [LARGE SCALE GENOMIC DNA]</scope>
    <source>
        <strain evidence="9">DSM 17711 / JCM 13418 / NBRC 101707 / SANAE</strain>
    </source>
</reference>
<reference evidence="8 9" key="1">
    <citation type="journal article" date="2007" name="Appl. Environ. Microbiol.">
        <title>Isolation of key methanogens for global methane emission from rice paddy fields: a novel isolate affiliated with the clone cluster rice cluster I.</title>
        <authorList>
            <person name="Sakai S."/>
            <person name="Imachi H."/>
            <person name="Sekiguchi Y."/>
            <person name="Ohashi A."/>
            <person name="Harada H."/>
            <person name="Kamagata Y."/>
        </authorList>
    </citation>
    <scope>NUCLEOTIDE SEQUENCE [LARGE SCALE GENOMIC DNA]</scope>
    <source>
        <strain evidence="9">DSM 17711 / JCM 13418 / NBRC 101707 / SANAE</strain>
    </source>
</reference>
<evidence type="ECO:0000256" key="2">
    <source>
        <dbReference type="ARBA" id="ARBA00011458"/>
    </source>
</evidence>
<evidence type="ECO:0000256" key="5">
    <source>
        <dbReference type="ARBA" id="ARBA00035277"/>
    </source>
</evidence>
<dbReference type="InterPro" id="IPR001047">
    <property type="entry name" value="Ribosomal_eS8"/>
</dbReference>
<dbReference type="Gene3D" id="2.40.10.310">
    <property type="match status" value="1"/>
</dbReference>
<dbReference type="KEGG" id="mpd:MCP_1849"/>
<dbReference type="GO" id="GO:0005840">
    <property type="term" value="C:ribosome"/>
    <property type="evidence" value="ECO:0007669"/>
    <property type="project" value="UniProtKB-KW"/>
</dbReference>
<dbReference type="STRING" id="304371.MCP_1849"/>
<dbReference type="InterPro" id="IPR018283">
    <property type="entry name" value="Ribosomal_eS8_CS"/>
</dbReference>
<dbReference type="GO" id="GO:1990904">
    <property type="term" value="C:ribonucleoprotein complex"/>
    <property type="evidence" value="ECO:0007669"/>
    <property type="project" value="UniProtKB-KW"/>
</dbReference>
<protein>
    <recommendedName>
        <fullName evidence="5 6">Small ribosomal subunit protein eS8</fullName>
    </recommendedName>
</protein>
<name>D1YZP9_METPS</name>
<sequence>MKSQGKSIRKPTGGRLRPNRGKRKFELGSEITQPVIGATSRKVLNVMGNGSKVKVLKENVVNVTDPKSGKTQKAKMTTEVENPANKNYVRRNILTKGAVVMTELGKAKITSRPGQDGEVNAVLISE</sequence>
<keyword evidence="9" id="KW-1185">Reference proteome</keyword>
<dbReference type="CDD" id="cd11382">
    <property type="entry name" value="Ribosomal_S8e"/>
    <property type="match status" value="1"/>
</dbReference>
<evidence type="ECO:0000256" key="6">
    <source>
        <dbReference type="HAMAP-Rule" id="MF_00029"/>
    </source>
</evidence>
<reference evidence="9" key="3">
    <citation type="journal article" date="2011" name="PLoS ONE">
        <title>Genome sequence of a mesophilic hydrogenotrophic methanogen Methanocella paludicola, the first cultivated representative of the order Methanocellales.</title>
        <authorList>
            <person name="Sakai S."/>
            <person name="Takaki Y."/>
            <person name="Shimamura S."/>
            <person name="Sekine M."/>
            <person name="Tajima T."/>
            <person name="Kosugi H."/>
            <person name="Ichikawa N."/>
            <person name="Tasumi E."/>
            <person name="Hiraki A.T."/>
            <person name="Shimizu A."/>
            <person name="Kato Y."/>
            <person name="Nishiko R."/>
            <person name="Mori K."/>
            <person name="Fujita N."/>
            <person name="Imachi H."/>
            <person name="Takai K."/>
        </authorList>
    </citation>
    <scope>NUCLEOTIDE SEQUENCE [LARGE SCALE GENOMIC DNA]</scope>
    <source>
        <strain evidence="9">DSM 17711 / JCM 13418 / NBRC 101707 / SANAE</strain>
    </source>
</reference>
<dbReference type="Proteomes" id="UP000001882">
    <property type="component" value="Chromosome"/>
</dbReference>
<dbReference type="GO" id="GO:0006412">
    <property type="term" value="P:translation"/>
    <property type="evidence" value="ECO:0007669"/>
    <property type="project" value="UniProtKB-UniRule"/>
</dbReference>
<dbReference type="NCBIfam" id="TIGR00307">
    <property type="entry name" value="eS8"/>
    <property type="match status" value="1"/>
</dbReference>
<feature type="region of interest" description="Disordered" evidence="7">
    <location>
        <begin position="64"/>
        <end position="83"/>
    </location>
</feature>
<dbReference type="Pfam" id="PF01201">
    <property type="entry name" value="Ribosomal_S8e"/>
    <property type="match status" value="1"/>
</dbReference>
<keyword evidence="4 6" id="KW-0687">Ribonucleoprotein</keyword>
<dbReference type="eggNOG" id="arCOG04154">
    <property type="taxonomic scope" value="Archaea"/>
</dbReference>
<keyword evidence="3 6" id="KW-0689">Ribosomal protein</keyword>
<feature type="region of interest" description="Disordered" evidence="7">
    <location>
        <begin position="1"/>
        <end position="28"/>
    </location>
</feature>
<dbReference type="GO" id="GO:0003735">
    <property type="term" value="F:structural constituent of ribosome"/>
    <property type="evidence" value="ECO:0007669"/>
    <property type="project" value="InterPro"/>
</dbReference>
<dbReference type="HAMAP" id="MF_00029">
    <property type="entry name" value="Ribosomal_eS8"/>
    <property type="match status" value="1"/>
</dbReference>
<dbReference type="PATRIC" id="fig|304371.9.peg.1886"/>
<comment type="subunit">
    <text evidence="2 6">Part of the 30S ribosomal subunit.</text>
</comment>
<dbReference type="FunCoup" id="D1YZP9">
    <property type="interactions" value="126"/>
</dbReference>
<dbReference type="PROSITE" id="PS01193">
    <property type="entry name" value="RIBOSOMAL_S8E"/>
    <property type="match status" value="1"/>
</dbReference>
<evidence type="ECO:0000313" key="9">
    <source>
        <dbReference type="Proteomes" id="UP000001882"/>
    </source>
</evidence>
<dbReference type="InParanoid" id="D1YZP9"/>
<evidence type="ECO:0000256" key="4">
    <source>
        <dbReference type="ARBA" id="ARBA00023274"/>
    </source>
</evidence>
<dbReference type="RefSeq" id="WP_012900598.1">
    <property type="nucleotide sequence ID" value="NC_013665.1"/>
</dbReference>
<evidence type="ECO:0000256" key="7">
    <source>
        <dbReference type="SAM" id="MobiDB-lite"/>
    </source>
</evidence>
<dbReference type="EMBL" id="AP011532">
    <property type="protein sequence ID" value="BAI61921.1"/>
    <property type="molecule type" value="Genomic_DNA"/>
</dbReference>
<evidence type="ECO:0000313" key="8">
    <source>
        <dbReference type="EMBL" id="BAI61921.1"/>
    </source>
</evidence>
<gene>
    <name evidence="6 8" type="primary">rps8e</name>
    <name evidence="8" type="ordered locus">MCP_1849</name>
</gene>
<evidence type="ECO:0000256" key="3">
    <source>
        <dbReference type="ARBA" id="ARBA00022980"/>
    </source>
</evidence>
<dbReference type="OrthoDB" id="372305at2157"/>
<proteinExistence type="inferred from homology"/>
<comment type="similarity">
    <text evidence="1 6">Belongs to the eukaryotic ribosomal protein eS8 family.</text>
</comment>
<accession>D1YZP9</accession>
<organism evidence="8 9">
    <name type="scientific">Methanocella paludicola (strain DSM 17711 / JCM 13418 / NBRC 101707 / SANAE)</name>
    <dbReference type="NCBI Taxonomy" id="304371"/>
    <lineage>
        <taxon>Archaea</taxon>
        <taxon>Methanobacteriati</taxon>
        <taxon>Methanobacteriota</taxon>
        <taxon>Stenosarchaea group</taxon>
        <taxon>Methanomicrobia</taxon>
        <taxon>Methanocellales</taxon>
        <taxon>Methanocellaceae</taxon>
        <taxon>Methanocella</taxon>
    </lineage>
</organism>
<dbReference type="InterPro" id="IPR022309">
    <property type="entry name" value="Ribosomal_Se8/biogenesis_NSA2"/>
</dbReference>
<dbReference type="InterPro" id="IPR020919">
    <property type="entry name" value="Ribosomal_protein_eS8_arc"/>
</dbReference>
<evidence type="ECO:0000256" key="1">
    <source>
        <dbReference type="ARBA" id="ARBA00005257"/>
    </source>
</evidence>
<dbReference type="AlphaFoldDB" id="D1YZP9"/>
<dbReference type="GeneID" id="8681737"/>